<sequence>MQTAGLFWAFPLPGTSRCQSKCKQQSFAGNGKAGPRAPTRTSKVVGTWSDSGASHPMQGAGLVRCEVPGLFPAVSVHRGVFPAPRGLLPGFLAARPTRGRPGPGAGPSLAGGPAGSAASPALGKLPGSPTPKSLPAAARPAPRV</sequence>
<evidence type="ECO:0000313" key="3">
    <source>
        <dbReference type="Proteomes" id="UP000527355"/>
    </source>
</evidence>
<proteinExistence type="predicted"/>
<evidence type="ECO:0000313" key="2">
    <source>
        <dbReference type="EMBL" id="KAF6387596.1"/>
    </source>
</evidence>
<keyword evidence="3" id="KW-1185">Reference proteome</keyword>
<protein>
    <submittedName>
        <fullName evidence="2">Uncharacterized protein</fullName>
    </submittedName>
</protein>
<feature type="compositionally biased region" description="Polar residues" evidence="1">
    <location>
        <begin position="39"/>
        <end position="52"/>
    </location>
</feature>
<accession>A0A7J8AN00</accession>
<comment type="caution">
    <text evidence="2">The sequence shown here is derived from an EMBL/GenBank/DDBJ whole genome shotgun (WGS) entry which is preliminary data.</text>
</comment>
<gene>
    <name evidence="2" type="ORF">mMyoMyo1_008074</name>
</gene>
<reference evidence="2 3" key="1">
    <citation type="journal article" date="2020" name="Nature">
        <title>Six reference-quality genomes reveal evolution of bat adaptations.</title>
        <authorList>
            <person name="Jebb D."/>
            <person name="Huang Z."/>
            <person name="Pippel M."/>
            <person name="Hughes G.M."/>
            <person name="Lavrichenko K."/>
            <person name="Devanna P."/>
            <person name="Winkler S."/>
            <person name="Jermiin L.S."/>
            <person name="Skirmuntt E.C."/>
            <person name="Katzourakis A."/>
            <person name="Burkitt-Gray L."/>
            <person name="Ray D.A."/>
            <person name="Sullivan K.A.M."/>
            <person name="Roscito J.G."/>
            <person name="Kirilenko B.M."/>
            <person name="Davalos L.M."/>
            <person name="Corthals A.P."/>
            <person name="Power M.L."/>
            <person name="Jones G."/>
            <person name="Ransome R.D."/>
            <person name="Dechmann D.K.N."/>
            <person name="Locatelli A.G."/>
            <person name="Puechmaille S.J."/>
            <person name="Fedrigo O."/>
            <person name="Jarvis E.D."/>
            <person name="Hiller M."/>
            <person name="Vernes S.C."/>
            <person name="Myers E.W."/>
            <person name="Teeling E.C."/>
        </authorList>
    </citation>
    <scope>NUCLEOTIDE SEQUENCE [LARGE SCALE GENOMIC DNA]</scope>
    <source>
        <strain evidence="2">MMyoMyo1</strain>
        <tissue evidence="2">Flight muscle</tissue>
    </source>
</reference>
<feature type="region of interest" description="Disordered" evidence="1">
    <location>
        <begin position="91"/>
        <end position="144"/>
    </location>
</feature>
<name>A0A7J8AN00_MYOMY</name>
<feature type="region of interest" description="Disordered" evidence="1">
    <location>
        <begin position="24"/>
        <end position="56"/>
    </location>
</feature>
<dbReference type="Proteomes" id="UP000527355">
    <property type="component" value="Unassembled WGS sequence"/>
</dbReference>
<organism evidence="2 3">
    <name type="scientific">Myotis myotis</name>
    <name type="common">Greater mouse-eared bat</name>
    <name type="synonym">Vespertilio myotis</name>
    <dbReference type="NCBI Taxonomy" id="51298"/>
    <lineage>
        <taxon>Eukaryota</taxon>
        <taxon>Metazoa</taxon>
        <taxon>Chordata</taxon>
        <taxon>Craniata</taxon>
        <taxon>Vertebrata</taxon>
        <taxon>Euteleostomi</taxon>
        <taxon>Mammalia</taxon>
        <taxon>Eutheria</taxon>
        <taxon>Laurasiatheria</taxon>
        <taxon>Chiroptera</taxon>
        <taxon>Yangochiroptera</taxon>
        <taxon>Vespertilionidae</taxon>
        <taxon>Myotis</taxon>
    </lineage>
</organism>
<evidence type="ECO:0000256" key="1">
    <source>
        <dbReference type="SAM" id="MobiDB-lite"/>
    </source>
</evidence>
<feature type="compositionally biased region" description="Low complexity" evidence="1">
    <location>
        <begin position="92"/>
        <end position="123"/>
    </location>
</feature>
<dbReference type="EMBL" id="JABWUV010000001">
    <property type="protein sequence ID" value="KAF6387596.1"/>
    <property type="molecule type" value="Genomic_DNA"/>
</dbReference>
<dbReference type="AlphaFoldDB" id="A0A7J8AN00"/>